<gene>
    <name evidence="4" type="ordered locus">LCA_1418</name>
</gene>
<organism evidence="4 5">
    <name type="scientific">Latilactobacillus sakei subsp. sakei (strain 23K)</name>
    <name type="common">Lactobacillus sakei subsp. sakei</name>
    <dbReference type="NCBI Taxonomy" id="314315"/>
    <lineage>
        <taxon>Bacteria</taxon>
        <taxon>Bacillati</taxon>
        <taxon>Bacillota</taxon>
        <taxon>Bacilli</taxon>
        <taxon>Lactobacillales</taxon>
        <taxon>Lactobacillaceae</taxon>
        <taxon>Latilactobacillus</taxon>
    </lineage>
</organism>
<dbReference type="HOGENOM" id="CLU_000604_1_15_9"/>
<dbReference type="PANTHER" id="PTHR43158">
    <property type="entry name" value="SKFA PEPTIDE EXPORT ATP-BINDING PROTEIN SKFE"/>
    <property type="match status" value="1"/>
</dbReference>
<dbReference type="InterPro" id="IPR003439">
    <property type="entry name" value="ABC_transporter-like_ATP-bd"/>
</dbReference>
<evidence type="ECO:0000313" key="4">
    <source>
        <dbReference type="EMBL" id="CAI55721.1"/>
    </source>
</evidence>
<keyword evidence="1" id="KW-0547">Nucleotide-binding</keyword>
<proteinExistence type="predicted"/>
<dbReference type="eggNOG" id="COG1131">
    <property type="taxonomic scope" value="Bacteria"/>
</dbReference>
<keyword evidence="5" id="KW-1185">Reference proteome</keyword>
<keyword evidence="2 4" id="KW-0067">ATP-binding</keyword>
<feature type="domain" description="ABC transporter" evidence="3">
    <location>
        <begin position="17"/>
        <end position="87"/>
    </location>
</feature>
<dbReference type="Proteomes" id="UP000002707">
    <property type="component" value="Chromosome"/>
</dbReference>
<dbReference type="PANTHER" id="PTHR43158:SF10">
    <property type="entry name" value="ABC TRANSPORTER ATP-BINDING PROTEIN YTRB"/>
    <property type="match status" value="1"/>
</dbReference>
<name>Q38VR2_LATSS</name>
<dbReference type="KEGG" id="lsa:LCA_1418"/>
<evidence type="ECO:0000313" key="5">
    <source>
        <dbReference type="Proteomes" id="UP000002707"/>
    </source>
</evidence>
<protein>
    <submittedName>
        <fullName evidence="4">ABC transporter, ATP-binding subunit (N-terminal), authentic rameshift</fullName>
    </submittedName>
</protein>
<dbReference type="STRING" id="314315.LCA_1418"/>
<evidence type="ECO:0000256" key="1">
    <source>
        <dbReference type="ARBA" id="ARBA00022741"/>
    </source>
</evidence>
<dbReference type="Gene3D" id="3.40.50.300">
    <property type="entry name" value="P-loop containing nucleotide triphosphate hydrolases"/>
    <property type="match status" value="1"/>
</dbReference>
<reference evidence="5" key="1">
    <citation type="journal article" date="2005" name="Nat. Biotechnol.">
        <title>The complete genome sequence of the meat-borne lactic acid bacterium Lactobacillus sakei 23K.</title>
        <authorList>
            <person name="Chaillou S."/>
            <person name="Champomier-Verges M.-C."/>
            <person name="Cornet M."/>
            <person name="Crutz-Le Coq A.-M."/>
            <person name="Dudez A.-M."/>
            <person name="Martin V."/>
            <person name="Beaufils S."/>
            <person name="Darbon-Rongere E."/>
            <person name="Bossy R."/>
            <person name="Loux V."/>
            <person name="Zagorec M."/>
        </authorList>
    </citation>
    <scope>NUCLEOTIDE SEQUENCE [LARGE SCALE GENOMIC DNA]</scope>
    <source>
        <strain evidence="5">23K</strain>
    </source>
</reference>
<sequence length="104" mass="11884">MLTINKLHKRIDQKSILEEISFEQEPGEILGLVGRNGAGKSTLLKSIAGHYLLDGGQILIDQVSIDEDRRLRTQNFLFRRRSLIFQKFDVITDWSLLPTSLFAV</sequence>
<dbReference type="GO" id="GO:0005524">
    <property type="term" value="F:ATP binding"/>
    <property type="evidence" value="ECO:0007669"/>
    <property type="project" value="UniProtKB-KW"/>
</dbReference>
<dbReference type="Pfam" id="PF00005">
    <property type="entry name" value="ABC_tran"/>
    <property type="match status" value="1"/>
</dbReference>
<dbReference type="GO" id="GO:0016887">
    <property type="term" value="F:ATP hydrolysis activity"/>
    <property type="evidence" value="ECO:0007669"/>
    <property type="project" value="InterPro"/>
</dbReference>
<accession>Q38VR2</accession>
<dbReference type="InterPro" id="IPR027417">
    <property type="entry name" value="P-loop_NTPase"/>
</dbReference>
<dbReference type="SUPFAM" id="SSF52540">
    <property type="entry name" value="P-loop containing nucleoside triphosphate hydrolases"/>
    <property type="match status" value="1"/>
</dbReference>
<evidence type="ECO:0000259" key="3">
    <source>
        <dbReference type="Pfam" id="PF00005"/>
    </source>
</evidence>
<dbReference type="EMBL" id="CR936503">
    <property type="protein sequence ID" value="CAI55721.1"/>
    <property type="molecule type" value="Genomic_DNA"/>
</dbReference>
<dbReference type="AlphaFoldDB" id="Q38VR2"/>
<evidence type="ECO:0000256" key="2">
    <source>
        <dbReference type="ARBA" id="ARBA00022840"/>
    </source>
</evidence>